<evidence type="ECO:0000313" key="1">
    <source>
        <dbReference type="EMBL" id="MPN46033.1"/>
    </source>
</evidence>
<sequence length="59" mass="6945">MGRIQESLQCKTLHILIENYDEKNKVIRGHSENYIEVSLNGTKDQINTIIEVKYHNNQM</sequence>
<reference evidence="1" key="1">
    <citation type="submission" date="2019-08" db="EMBL/GenBank/DDBJ databases">
        <authorList>
            <person name="Kucharzyk K."/>
            <person name="Murdoch R.W."/>
            <person name="Higgins S."/>
            <person name="Loffler F."/>
        </authorList>
    </citation>
    <scope>NUCLEOTIDE SEQUENCE</scope>
</reference>
<dbReference type="AlphaFoldDB" id="A0A645IF83"/>
<gene>
    <name evidence="1" type="ORF">SDC9_193612</name>
</gene>
<dbReference type="EMBL" id="VSSQ01106343">
    <property type="protein sequence ID" value="MPN46033.1"/>
    <property type="molecule type" value="Genomic_DNA"/>
</dbReference>
<protein>
    <submittedName>
        <fullName evidence="1">Uncharacterized protein</fullName>
    </submittedName>
</protein>
<accession>A0A645IF83</accession>
<name>A0A645IF83_9ZZZZ</name>
<proteinExistence type="predicted"/>
<comment type="caution">
    <text evidence="1">The sequence shown here is derived from an EMBL/GenBank/DDBJ whole genome shotgun (WGS) entry which is preliminary data.</text>
</comment>
<organism evidence="1">
    <name type="scientific">bioreactor metagenome</name>
    <dbReference type="NCBI Taxonomy" id="1076179"/>
    <lineage>
        <taxon>unclassified sequences</taxon>
        <taxon>metagenomes</taxon>
        <taxon>ecological metagenomes</taxon>
    </lineage>
</organism>